<dbReference type="RefSeq" id="WP_068772211.1">
    <property type="nucleotide sequence ID" value="NZ_CP109796.1"/>
</dbReference>
<dbReference type="EMBL" id="LRRQ01000157">
    <property type="protein sequence ID" value="OAM87799.1"/>
    <property type="molecule type" value="Genomic_DNA"/>
</dbReference>
<evidence type="ECO:0000313" key="5">
    <source>
        <dbReference type="EMBL" id="OAM87799.1"/>
    </source>
</evidence>
<dbReference type="OrthoDB" id="9775391at2"/>
<protein>
    <recommendedName>
        <fullName evidence="4">Mandelate racemase/muconate lactonizing enzyme C-terminal domain-containing protein</fullName>
    </recommendedName>
</protein>
<dbReference type="InterPro" id="IPR006311">
    <property type="entry name" value="TAT_signal"/>
</dbReference>
<dbReference type="SUPFAM" id="SSF51604">
    <property type="entry name" value="Enolase C-terminal domain-like"/>
    <property type="match status" value="1"/>
</dbReference>
<dbReference type="AlphaFoldDB" id="A0A178IFD8"/>
<dbReference type="SMART" id="SM00922">
    <property type="entry name" value="MR_MLE"/>
    <property type="match status" value="1"/>
</dbReference>
<feature type="domain" description="Mandelate racemase/muconate lactonizing enzyme C-terminal" evidence="4">
    <location>
        <begin position="178"/>
        <end position="283"/>
    </location>
</feature>
<dbReference type="SFLD" id="SFLDS00001">
    <property type="entry name" value="Enolase"/>
    <property type="match status" value="1"/>
</dbReference>
<dbReference type="InterPro" id="IPR013342">
    <property type="entry name" value="Mandelate_racemase_C"/>
</dbReference>
<dbReference type="InterPro" id="IPR036849">
    <property type="entry name" value="Enolase-like_C_sf"/>
</dbReference>
<evidence type="ECO:0000259" key="4">
    <source>
        <dbReference type="SMART" id="SM00922"/>
    </source>
</evidence>
<organism evidence="5 6">
    <name type="scientific">Termitidicoccus mucosus</name>
    <dbReference type="NCBI Taxonomy" id="1184151"/>
    <lineage>
        <taxon>Bacteria</taxon>
        <taxon>Pseudomonadati</taxon>
        <taxon>Verrucomicrobiota</taxon>
        <taxon>Opitutia</taxon>
        <taxon>Opitutales</taxon>
        <taxon>Opitutaceae</taxon>
        <taxon>Termitidicoccus</taxon>
    </lineage>
</organism>
<comment type="caution">
    <text evidence="5">The sequence shown here is derived from an EMBL/GenBank/DDBJ whole genome shotgun (WGS) entry which is preliminary data.</text>
</comment>
<dbReference type="GO" id="GO:0016836">
    <property type="term" value="F:hydro-lyase activity"/>
    <property type="evidence" value="ECO:0007669"/>
    <property type="project" value="TreeGrafter"/>
</dbReference>
<dbReference type="GO" id="GO:0016052">
    <property type="term" value="P:carbohydrate catabolic process"/>
    <property type="evidence" value="ECO:0007669"/>
    <property type="project" value="TreeGrafter"/>
</dbReference>
<dbReference type="PANTHER" id="PTHR13794">
    <property type="entry name" value="ENOLASE SUPERFAMILY, MANDELATE RACEMASE"/>
    <property type="match status" value="1"/>
</dbReference>
<reference evidence="5 6" key="1">
    <citation type="submission" date="2016-01" db="EMBL/GenBank/DDBJ databases">
        <title>High potential of lignocellulose degradation of a new Verrucomicrobia species.</title>
        <authorList>
            <person name="Wang Y."/>
            <person name="Shi Y."/>
            <person name="Qiu Z."/>
            <person name="Liu S."/>
            <person name="Yang H."/>
        </authorList>
    </citation>
    <scope>NUCLEOTIDE SEQUENCE [LARGE SCALE GENOMIC DNA]</scope>
    <source>
        <strain evidence="5 6">TSB47</strain>
    </source>
</reference>
<gene>
    <name evidence="5" type="ORF">AW736_20725</name>
</gene>
<dbReference type="PANTHER" id="PTHR13794:SF58">
    <property type="entry name" value="MITOCHONDRIAL ENOLASE SUPERFAMILY MEMBER 1"/>
    <property type="match status" value="1"/>
</dbReference>
<dbReference type="STRING" id="1184151.AW736_20725"/>
<dbReference type="Proteomes" id="UP000078486">
    <property type="component" value="Unassembled WGS sequence"/>
</dbReference>
<dbReference type="InterPro" id="IPR046945">
    <property type="entry name" value="RHMD-like"/>
</dbReference>
<dbReference type="SFLD" id="SFLDG00179">
    <property type="entry name" value="mandelate_racemase"/>
    <property type="match status" value="1"/>
</dbReference>
<dbReference type="Gene3D" id="3.20.20.120">
    <property type="entry name" value="Enolase-like C-terminal domain"/>
    <property type="match status" value="1"/>
</dbReference>
<keyword evidence="3" id="KW-0460">Magnesium</keyword>
<proteinExistence type="predicted"/>
<dbReference type="Pfam" id="PF13378">
    <property type="entry name" value="MR_MLE_C"/>
    <property type="match status" value="1"/>
</dbReference>
<evidence type="ECO:0000256" key="3">
    <source>
        <dbReference type="ARBA" id="ARBA00022842"/>
    </source>
</evidence>
<dbReference type="InterPro" id="IPR029017">
    <property type="entry name" value="Enolase-like_N"/>
</dbReference>
<accession>A0A178IFD8</accession>
<dbReference type="SUPFAM" id="SSF54826">
    <property type="entry name" value="Enolase N-terminal domain-like"/>
    <property type="match status" value="1"/>
</dbReference>
<evidence type="ECO:0000256" key="2">
    <source>
        <dbReference type="ARBA" id="ARBA00022723"/>
    </source>
</evidence>
<dbReference type="CDD" id="cd03316">
    <property type="entry name" value="MR_like"/>
    <property type="match status" value="1"/>
</dbReference>
<dbReference type="InterPro" id="IPR029065">
    <property type="entry name" value="Enolase_C-like"/>
</dbReference>
<evidence type="ECO:0000256" key="1">
    <source>
        <dbReference type="ARBA" id="ARBA00001946"/>
    </source>
</evidence>
<dbReference type="Gene3D" id="3.30.390.10">
    <property type="entry name" value="Enolase-like, N-terminal domain"/>
    <property type="match status" value="1"/>
</dbReference>
<comment type="cofactor">
    <cofactor evidence="1">
        <name>Mg(2+)</name>
        <dbReference type="ChEBI" id="CHEBI:18420"/>
    </cofactor>
</comment>
<dbReference type="PROSITE" id="PS51318">
    <property type="entry name" value="TAT"/>
    <property type="match status" value="1"/>
</dbReference>
<sequence length="422" mass="46601">MKFTRRNWITLAGGAAIAAALPRPLRAAAGDDGQPLIRDFEEPMFDIPRQIAAPARIASLELLRGGTGYFVRARSTDGAEGLVATKQMAEFVPIFEKLVAPHFIGKDARDIEALVDSVYRDHYKNAGLPFWCPVAYVEQSILDMLGKIARKPVCELLGGAWRDEIPVYLSGSARTLPAEEEVAIYERGVAETGARAVKFKIGGRMSRNLDAAPGRTEKVLRLAREKLGPGVTLMADANGSYDPEKAIEIGRLMESLDYAFFEEPCPWENLSETQQVARALKIPVACGEQDSSLWRFRWMLENGVMDIVQPDINYNGGLIRAKRVARIAEKLGHTIVPHNTQTGPASVNILHFAACTKNATPRMEYPWRAPKKAASWYKPDFKITDGKIRVPRTPGLGIEFDADFVAKAKIVATITHKGKASW</sequence>
<keyword evidence="6" id="KW-1185">Reference proteome</keyword>
<keyword evidence="2" id="KW-0479">Metal-binding</keyword>
<evidence type="ECO:0000313" key="6">
    <source>
        <dbReference type="Proteomes" id="UP000078486"/>
    </source>
</evidence>
<name>A0A178IFD8_9BACT</name>
<dbReference type="GO" id="GO:0000287">
    <property type="term" value="F:magnesium ion binding"/>
    <property type="evidence" value="ECO:0007669"/>
    <property type="project" value="TreeGrafter"/>
</dbReference>